<dbReference type="AlphaFoldDB" id="A0A1A2Y6D1"/>
<evidence type="ECO:0000313" key="2">
    <source>
        <dbReference type="Proteomes" id="UP000093943"/>
    </source>
</evidence>
<organism evidence="1 2">
    <name type="scientific">Mycolicibacter sinensis (strain JDM601)</name>
    <name type="common">Mycobacterium sinense</name>
    <dbReference type="NCBI Taxonomy" id="875328"/>
    <lineage>
        <taxon>Bacteria</taxon>
        <taxon>Bacillati</taxon>
        <taxon>Actinomycetota</taxon>
        <taxon>Actinomycetes</taxon>
        <taxon>Mycobacteriales</taxon>
        <taxon>Mycobacteriaceae</taxon>
        <taxon>Mycolicibacter</taxon>
    </lineage>
</organism>
<accession>A0A1A2Y6D1</accession>
<evidence type="ECO:0008006" key="3">
    <source>
        <dbReference type="Google" id="ProtNLM"/>
    </source>
</evidence>
<evidence type="ECO:0000313" key="1">
    <source>
        <dbReference type="EMBL" id="OBI32857.1"/>
    </source>
</evidence>
<comment type="caution">
    <text evidence="1">The sequence shown here is derived from an EMBL/GenBank/DDBJ whole genome shotgun (WGS) entry which is preliminary data.</text>
</comment>
<name>A0A1A2Y6D1_MYCSD</name>
<protein>
    <recommendedName>
        <fullName evidence="3">Cysteine dioxygenase</fullName>
    </recommendedName>
</protein>
<dbReference type="EMBL" id="LZKG01000033">
    <property type="protein sequence ID" value="OBI32857.1"/>
    <property type="molecule type" value="Genomic_DNA"/>
</dbReference>
<gene>
    <name evidence="1" type="ORF">A5710_14425</name>
</gene>
<proteinExistence type="predicted"/>
<dbReference type="Proteomes" id="UP000093943">
    <property type="component" value="Unassembled WGS sequence"/>
</dbReference>
<reference evidence="2" key="1">
    <citation type="submission" date="2016-06" db="EMBL/GenBank/DDBJ databases">
        <authorList>
            <person name="Sutton G."/>
            <person name="Brinkac L."/>
            <person name="Sanka R."/>
            <person name="Adams M."/>
            <person name="Lau E."/>
            <person name="Sam S."/>
            <person name="Sreng N."/>
            <person name="Him V."/>
            <person name="Kerleguer A."/>
            <person name="Cheng S."/>
        </authorList>
    </citation>
    <scope>NUCLEOTIDE SEQUENCE [LARGE SCALE GENOMIC DNA]</scope>
    <source>
        <strain evidence="2">E1876</strain>
    </source>
</reference>
<sequence length="172" mass="19710">MTAVVSNPRGDCWVRTLLSGRPHQIVDSDDGPYLHRWYLIPHNRRLNVYLHKFVRSDDPGPLHDHPWAFLSIILSRGGYREVTEAGEVWRRRGSVAWRRAAHRHRVELLRDRHGRELPCWTIIVTGARRRAWGFWCPLPGGRKRFVGWQDFGPGGCGEITDSPVSAGDSSEA</sequence>